<dbReference type="Proteomes" id="UP000677228">
    <property type="component" value="Unassembled WGS sequence"/>
</dbReference>
<sequence length="199" mass="23536">MMNATCNYPGHIKKNCQSQIEICRRCGGDRKNVNDHKECVIKCHHCMSDDHQSTDYKCPRIAAYRKQLLMELKKRADLLPPHIQLFIPSDCRRQDEMKAKALFNPTLTNNFQQHHSQQQIIFKRNDHNTWPLIRSNQTKTIGSIESNESIWDVIKHLQSDFEKMKLEHERKENEMKIKHIDQTNKYKALVVLNNIQTKT</sequence>
<gene>
    <name evidence="1" type="ORF">OVA965_LOCUS41165</name>
    <name evidence="2" type="ORF">TMI583_LOCUS42744</name>
</gene>
<dbReference type="EMBL" id="CAJNOK010046712">
    <property type="protein sequence ID" value="CAF1584477.1"/>
    <property type="molecule type" value="Genomic_DNA"/>
</dbReference>
<dbReference type="AlphaFoldDB" id="A0A8S2V887"/>
<comment type="caution">
    <text evidence="2">The sequence shown here is derived from an EMBL/GenBank/DDBJ whole genome shotgun (WGS) entry which is preliminary data.</text>
</comment>
<dbReference type="EMBL" id="CAJOBA010069905">
    <property type="protein sequence ID" value="CAF4385154.1"/>
    <property type="molecule type" value="Genomic_DNA"/>
</dbReference>
<evidence type="ECO:0000313" key="1">
    <source>
        <dbReference type="EMBL" id="CAF1584477.1"/>
    </source>
</evidence>
<evidence type="ECO:0000313" key="2">
    <source>
        <dbReference type="EMBL" id="CAF4385154.1"/>
    </source>
</evidence>
<reference evidence="2" key="1">
    <citation type="submission" date="2021-02" db="EMBL/GenBank/DDBJ databases">
        <authorList>
            <person name="Nowell W R."/>
        </authorList>
    </citation>
    <scope>NUCLEOTIDE SEQUENCE</scope>
</reference>
<accession>A0A8S2V887</accession>
<evidence type="ECO:0000313" key="3">
    <source>
        <dbReference type="Proteomes" id="UP000682733"/>
    </source>
</evidence>
<proteinExistence type="predicted"/>
<dbReference type="Proteomes" id="UP000682733">
    <property type="component" value="Unassembled WGS sequence"/>
</dbReference>
<name>A0A8S2V887_9BILA</name>
<organism evidence="2 3">
    <name type="scientific">Didymodactylos carnosus</name>
    <dbReference type="NCBI Taxonomy" id="1234261"/>
    <lineage>
        <taxon>Eukaryota</taxon>
        <taxon>Metazoa</taxon>
        <taxon>Spiralia</taxon>
        <taxon>Gnathifera</taxon>
        <taxon>Rotifera</taxon>
        <taxon>Eurotatoria</taxon>
        <taxon>Bdelloidea</taxon>
        <taxon>Philodinida</taxon>
        <taxon>Philodinidae</taxon>
        <taxon>Didymodactylos</taxon>
    </lineage>
</organism>
<protein>
    <submittedName>
        <fullName evidence="2">Uncharacterized protein</fullName>
    </submittedName>
</protein>